<dbReference type="Pfam" id="PF13412">
    <property type="entry name" value="HTH_24"/>
    <property type="match status" value="1"/>
</dbReference>
<dbReference type="Gene3D" id="1.10.10.10">
    <property type="entry name" value="Winged helix-like DNA-binding domain superfamily/Winged helix DNA-binding domain"/>
    <property type="match status" value="1"/>
</dbReference>
<organism evidence="2 3">
    <name type="scientific">Candidatus Buchananbacteria bacterium CG10_big_fil_rev_8_21_14_0_10_33_19</name>
    <dbReference type="NCBI Taxonomy" id="1974525"/>
    <lineage>
        <taxon>Bacteria</taxon>
        <taxon>Candidatus Buchananiibacteriota</taxon>
    </lineage>
</organism>
<feature type="coiled-coil region" evidence="1">
    <location>
        <begin position="20"/>
        <end position="64"/>
    </location>
</feature>
<gene>
    <name evidence="2" type="ORF">COT80_02855</name>
</gene>
<evidence type="ECO:0000256" key="1">
    <source>
        <dbReference type="SAM" id="Coils"/>
    </source>
</evidence>
<dbReference type="EMBL" id="PEZY01000012">
    <property type="protein sequence ID" value="PIS05685.1"/>
    <property type="molecule type" value="Genomic_DNA"/>
</dbReference>
<protein>
    <recommendedName>
        <fullName evidence="4">HTH deoR-type domain-containing protein</fullName>
    </recommendedName>
</protein>
<dbReference type="SUPFAM" id="SSF46785">
    <property type="entry name" value="Winged helix' DNA-binding domain"/>
    <property type="match status" value="1"/>
</dbReference>
<name>A0A2H0W2T1_9BACT</name>
<comment type="caution">
    <text evidence="2">The sequence shown here is derived from an EMBL/GenBank/DDBJ whole genome shotgun (WGS) entry which is preliminary data.</text>
</comment>
<proteinExistence type="predicted"/>
<dbReference type="Proteomes" id="UP000229056">
    <property type="component" value="Unassembled WGS sequence"/>
</dbReference>
<keyword evidence="1" id="KW-0175">Coiled coil</keyword>
<evidence type="ECO:0000313" key="3">
    <source>
        <dbReference type="Proteomes" id="UP000229056"/>
    </source>
</evidence>
<dbReference type="AlphaFoldDB" id="A0A2H0W2T1"/>
<evidence type="ECO:0008006" key="4">
    <source>
        <dbReference type="Google" id="ProtNLM"/>
    </source>
</evidence>
<dbReference type="InterPro" id="IPR036390">
    <property type="entry name" value="WH_DNA-bd_sf"/>
</dbReference>
<sequence length="117" mass="13287">MLQSLFAISIILLILALFKIKSLKQEITALTAEASSEHKELSYLSEYNNKVQEIKTQKENQILELFTKEAKVSNRDVVKLLQISSATAFRYLDDLEKAGKIAQNGKFGKTVFYSKIK</sequence>
<evidence type="ECO:0000313" key="2">
    <source>
        <dbReference type="EMBL" id="PIS05685.1"/>
    </source>
</evidence>
<accession>A0A2H0W2T1</accession>
<reference evidence="3" key="1">
    <citation type="submission" date="2017-09" db="EMBL/GenBank/DDBJ databases">
        <title>Depth-based differentiation of microbial function through sediment-hosted aquifers and enrichment of novel symbionts in the deep terrestrial subsurface.</title>
        <authorList>
            <person name="Probst A.J."/>
            <person name="Ladd B."/>
            <person name="Jarett J.K."/>
            <person name="Geller-Mcgrath D.E."/>
            <person name="Sieber C.M.K."/>
            <person name="Emerson J.B."/>
            <person name="Anantharaman K."/>
            <person name="Thomas B.C."/>
            <person name="Malmstrom R."/>
            <person name="Stieglmeier M."/>
            <person name="Klingl A."/>
            <person name="Woyke T."/>
            <person name="Ryan C.M."/>
            <person name="Banfield J.F."/>
        </authorList>
    </citation>
    <scope>NUCLEOTIDE SEQUENCE [LARGE SCALE GENOMIC DNA]</scope>
</reference>
<dbReference type="InterPro" id="IPR036388">
    <property type="entry name" value="WH-like_DNA-bd_sf"/>
</dbReference>